<comment type="caution">
    <text evidence="2">The sequence shown here is derived from an EMBL/GenBank/DDBJ whole genome shotgun (WGS) entry which is preliminary data.</text>
</comment>
<dbReference type="AlphaFoldDB" id="A0AAD5C8Z7"/>
<organism evidence="2 3">
    <name type="scientific">Ambrosia artemisiifolia</name>
    <name type="common">Common ragweed</name>
    <dbReference type="NCBI Taxonomy" id="4212"/>
    <lineage>
        <taxon>Eukaryota</taxon>
        <taxon>Viridiplantae</taxon>
        <taxon>Streptophyta</taxon>
        <taxon>Embryophyta</taxon>
        <taxon>Tracheophyta</taxon>
        <taxon>Spermatophyta</taxon>
        <taxon>Magnoliopsida</taxon>
        <taxon>eudicotyledons</taxon>
        <taxon>Gunneridae</taxon>
        <taxon>Pentapetalae</taxon>
        <taxon>asterids</taxon>
        <taxon>campanulids</taxon>
        <taxon>Asterales</taxon>
        <taxon>Asteraceae</taxon>
        <taxon>Asteroideae</taxon>
        <taxon>Heliantheae alliance</taxon>
        <taxon>Heliantheae</taxon>
        <taxon>Ambrosia</taxon>
    </lineage>
</organism>
<reference evidence="2" key="1">
    <citation type="submission" date="2022-06" db="EMBL/GenBank/DDBJ databases">
        <title>Uncovering the hologenomic basis of an extraordinary plant invasion.</title>
        <authorList>
            <person name="Bieker V.C."/>
            <person name="Martin M.D."/>
            <person name="Gilbert T."/>
            <person name="Hodgins K."/>
            <person name="Battlay P."/>
            <person name="Petersen B."/>
            <person name="Wilson J."/>
        </authorList>
    </citation>
    <scope>NUCLEOTIDE SEQUENCE</scope>
    <source>
        <strain evidence="2">AA19_3_7</strain>
        <tissue evidence="2">Leaf</tissue>
    </source>
</reference>
<sequence length="196" mass="21253">MPMDVCSEIGLSATDTNSDHHGSCKNSMNTFGSTHGVLKARSVDELSVYVTELLNIQDTTEDDSTSSTSHKRSEFEEKDSCDEFLLSKTVIQAPEKCLHKHATFPSSGKTLSPQGGITSELSTHGDNIKSSDPSGFRSISLPSRILVIQQMTVGDGVDVYELEGFFCKAKQDWGGGVRAPSGLGRQTHRALHSLEF</sequence>
<dbReference type="PANTHER" id="PTHR34952:SF2">
    <property type="entry name" value="OS05G0113500 PROTEIN"/>
    <property type="match status" value="1"/>
</dbReference>
<dbReference type="PANTHER" id="PTHR34952">
    <property type="entry name" value="OS05G0113500 PROTEIN"/>
    <property type="match status" value="1"/>
</dbReference>
<keyword evidence="3" id="KW-1185">Reference proteome</keyword>
<feature type="region of interest" description="Disordered" evidence="1">
    <location>
        <begin position="108"/>
        <end position="135"/>
    </location>
</feature>
<evidence type="ECO:0000313" key="3">
    <source>
        <dbReference type="Proteomes" id="UP001206925"/>
    </source>
</evidence>
<name>A0AAD5C8Z7_AMBAR</name>
<accession>A0AAD5C8Z7</accession>
<dbReference type="Proteomes" id="UP001206925">
    <property type="component" value="Unassembled WGS sequence"/>
</dbReference>
<evidence type="ECO:0000256" key="1">
    <source>
        <dbReference type="SAM" id="MobiDB-lite"/>
    </source>
</evidence>
<protein>
    <submittedName>
        <fullName evidence="2">Uncharacterized protein</fullName>
    </submittedName>
</protein>
<evidence type="ECO:0000313" key="2">
    <source>
        <dbReference type="EMBL" id="KAI7736793.1"/>
    </source>
</evidence>
<proteinExistence type="predicted"/>
<feature type="compositionally biased region" description="Polar residues" evidence="1">
    <location>
        <begin position="108"/>
        <end position="133"/>
    </location>
</feature>
<dbReference type="EMBL" id="JAMZMK010009192">
    <property type="protein sequence ID" value="KAI7736793.1"/>
    <property type="molecule type" value="Genomic_DNA"/>
</dbReference>
<gene>
    <name evidence="2" type="ORF">M8C21_011228</name>
</gene>